<feature type="domain" description="CHAD" evidence="1">
    <location>
        <begin position="14"/>
        <end position="86"/>
    </location>
</feature>
<dbReference type="EMBL" id="LS483469">
    <property type="protein sequence ID" value="SQI46734.1"/>
    <property type="molecule type" value="Genomic_DNA"/>
</dbReference>
<accession>A0A2X4YE69</accession>
<dbReference type="InterPro" id="IPR038186">
    <property type="entry name" value="CHAD_dom_sf"/>
</dbReference>
<dbReference type="Proteomes" id="UP000248897">
    <property type="component" value="Chromosome 1"/>
</dbReference>
<evidence type="ECO:0000313" key="2">
    <source>
        <dbReference type="EMBL" id="SQI46734.1"/>
    </source>
</evidence>
<name>A0A2X4YE69_SERPL</name>
<dbReference type="Pfam" id="PF05235">
    <property type="entry name" value="CHAD"/>
    <property type="match status" value="1"/>
</dbReference>
<protein>
    <submittedName>
        <fullName evidence="2">Uncharacterized conserved protein</fullName>
    </submittedName>
</protein>
<evidence type="ECO:0000313" key="3">
    <source>
        <dbReference type="Proteomes" id="UP000248897"/>
    </source>
</evidence>
<organism evidence="2 3">
    <name type="scientific">Serratia plymuthica</name>
    <dbReference type="NCBI Taxonomy" id="82996"/>
    <lineage>
        <taxon>Bacteria</taxon>
        <taxon>Pseudomonadati</taxon>
        <taxon>Pseudomonadota</taxon>
        <taxon>Gammaproteobacteria</taxon>
        <taxon>Enterobacterales</taxon>
        <taxon>Yersiniaceae</taxon>
        <taxon>Serratia</taxon>
    </lineage>
</organism>
<proteinExistence type="predicted"/>
<reference evidence="2 3" key="1">
    <citation type="submission" date="2018-06" db="EMBL/GenBank/DDBJ databases">
        <authorList>
            <consortium name="Pathogen Informatics"/>
            <person name="Doyle S."/>
        </authorList>
    </citation>
    <scope>NUCLEOTIDE SEQUENCE [LARGE SCALE GENOMIC DNA]</scope>
    <source>
        <strain evidence="2 3">NCTC12961</strain>
    </source>
</reference>
<dbReference type="AlphaFoldDB" id="A0A2X4YE69"/>
<dbReference type="STRING" id="82996.ADP72_11510"/>
<evidence type="ECO:0000259" key="1">
    <source>
        <dbReference type="Pfam" id="PF05235"/>
    </source>
</evidence>
<sequence length="146" mass="16053">MAFTESIIAHFRRLENALNQALARLQDTTDTEALHNVRINLRRIRSLLRPLRGTPGVAQLDNAAASLGKLTTPIRDLEVLIADLARHPLEWQTNVRKTELQSRNLALRHIPCCSAFPTCCTTGQKASIEPNAGTQNAALPIACPGR</sequence>
<dbReference type="InterPro" id="IPR007899">
    <property type="entry name" value="CHAD_dom"/>
</dbReference>
<gene>
    <name evidence="2" type="ORF">NCTC12961_05861</name>
</gene>
<dbReference type="Gene3D" id="1.40.20.10">
    <property type="entry name" value="CHAD domain"/>
    <property type="match status" value="1"/>
</dbReference>